<dbReference type="AlphaFoldDB" id="A0A1Y0XXS1"/>
<evidence type="ECO:0000256" key="1">
    <source>
        <dbReference type="ARBA" id="ARBA00004651"/>
    </source>
</evidence>
<evidence type="ECO:0000313" key="11">
    <source>
        <dbReference type="Proteomes" id="UP000435910"/>
    </source>
</evidence>
<feature type="transmembrane region" description="Helical" evidence="8">
    <location>
        <begin position="423"/>
        <end position="447"/>
    </location>
</feature>
<keyword evidence="4 8" id="KW-0812">Transmembrane</keyword>
<dbReference type="InterPro" id="IPR003474">
    <property type="entry name" value="Glcn_transporter"/>
</dbReference>
<feature type="transmembrane region" description="Helical" evidence="8">
    <location>
        <begin position="54"/>
        <end position="76"/>
    </location>
</feature>
<keyword evidence="3" id="KW-1003">Cell membrane</keyword>
<dbReference type="OMA" id="GNYSLMR"/>
<dbReference type="GO" id="GO:0005886">
    <property type="term" value="C:plasma membrane"/>
    <property type="evidence" value="ECO:0007669"/>
    <property type="project" value="UniProtKB-SubCell"/>
</dbReference>
<comment type="subcellular location">
    <subcellularLocation>
        <location evidence="1">Cell membrane</location>
        <topology evidence="1">Multi-pass membrane protein</topology>
    </subcellularLocation>
</comment>
<dbReference type="EMBL" id="CP065647">
    <property type="protein sequence ID" value="QPR73405.1"/>
    <property type="molecule type" value="Genomic_DNA"/>
</dbReference>
<dbReference type="GO" id="GO:0015128">
    <property type="term" value="F:gluconate transmembrane transporter activity"/>
    <property type="evidence" value="ECO:0007669"/>
    <property type="project" value="InterPro"/>
</dbReference>
<comment type="similarity">
    <text evidence="7">Belongs to the GntP permease family.</text>
</comment>
<gene>
    <name evidence="10" type="ORF">CHCC16736_3013</name>
    <name evidence="9" type="ORF">I6G80_03810</name>
</gene>
<evidence type="ECO:0000256" key="3">
    <source>
        <dbReference type="ARBA" id="ARBA00022475"/>
    </source>
</evidence>
<protein>
    <submittedName>
        <fullName evidence="9">GntP family permease</fullName>
    </submittedName>
    <submittedName>
        <fullName evidence="10">High-affinity gluconate transporter</fullName>
    </submittedName>
</protein>
<feature type="transmembrane region" description="Helical" evidence="8">
    <location>
        <begin position="29"/>
        <end position="47"/>
    </location>
</feature>
<accession>A0A1Y0XXS1</accession>
<dbReference type="PANTHER" id="PTHR30354:SF22">
    <property type="entry name" value="HIGH-AFFINITY GLUCONATE TRANSPORTER"/>
    <property type="match status" value="1"/>
</dbReference>
<evidence type="ECO:0000256" key="8">
    <source>
        <dbReference type="SAM" id="Phobius"/>
    </source>
</evidence>
<evidence type="ECO:0000256" key="2">
    <source>
        <dbReference type="ARBA" id="ARBA00022448"/>
    </source>
</evidence>
<reference evidence="9 12" key="2">
    <citation type="submission" date="2020-12" db="EMBL/GenBank/DDBJ databases">
        <title>FDA dAtabase for Regulatory Grade micrObial Sequences (FDA-ARGOS): Supporting development and validation of Infectious Disease Dx tests.</title>
        <authorList>
            <person name="Nelson B."/>
            <person name="Plummer A."/>
            <person name="Tallon L."/>
            <person name="Sadzewicz L."/>
            <person name="Zhao X."/>
            <person name="Boylan J."/>
            <person name="Ott S."/>
            <person name="Bowen H."/>
            <person name="Vavikolanu K."/>
            <person name="Mehta A."/>
            <person name="Aluvathingal J."/>
            <person name="Nadendla S."/>
            <person name="Myers T."/>
            <person name="Yan Y."/>
            <person name="Sichtig H."/>
        </authorList>
    </citation>
    <scope>NUCLEOTIDE SEQUENCE [LARGE SCALE GENOMIC DNA]</scope>
    <source>
        <strain evidence="9 12">FDAARGOS_923</strain>
    </source>
</reference>
<dbReference type="Proteomes" id="UP000595038">
    <property type="component" value="Chromosome"/>
</dbReference>
<dbReference type="NCBIfam" id="TIGR00791">
    <property type="entry name" value="gntP"/>
    <property type="match status" value="1"/>
</dbReference>
<keyword evidence="6 8" id="KW-0472">Membrane</keyword>
<evidence type="ECO:0000256" key="7">
    <source>
        <dbReference type="ARBA" id="ARBA00049663"/>
    </source>
</evidence>
<feature type="transmembrane region" description="Helical" evidence="8">
    <location>
        <begin position="227"/>
        <end position="251"/>
    </location>
</feature>
<evidence type="ECO:0000313" key="9">
    <source>
        <dbReference type="EMBL" id="QPR73405.1"/>
    </source>
</evidence>
<evidence type="ECO:0000256" key="5">
    <source>
        <dbReference type="ARBA" id="ARBA00022989"/>
    </source>
</evidence>
<feature type="transmembrane region" description="Helical" evidence="8">
    <location>
        <begin position="384"/>
        <end position="403"/>
    </location>
</feature>
<feature type="transmembrane region" description="Helical" evidence="8">
    <location>
        <begin position="174"/>
        <end position="193"/>
    </location>
</feature>
<feature type="transmembrane region" description="Helical" evidence="8">
    <location>
        <begin position="136"/>
        <end position="154"/>
    </location>
</feature>
<evidence type="ECO:0000256" key="6">
    <source>
        <dbReference type="ARBA" id="ARBA00023136"/>
    </source>
</evidence>
<organism evidence="10 11">
    <name type="scientific">Bacillus licheniformis</name>
    <dbReference type="NCBI Taxonomy" id="1402"/>
    <lineage>
        <taxon>Bacteria</taxon>
        <taxon>Bacillati</taxon>
        <taxon>Bacillota</taxon>
        <taxon>Bacilli</taxon>
        <taxon>Bacillales</taxon>
        <taxon>Bacillaceae</taxon>
        <taxon>Bacillus</taxon>
    </lineage>
</organism>
<dbReference type="EMBL" id="NILC01000023">
    <property type="protein sequence ID" value="TWL27692.1"/>
    <property type="molecule type" value="Genomic_DNA"/>
</dbReference>
<evidence type="ECO:0000256" key="4">
    <source>
        <dbReference type="ARBA" id="ARBA00022692"/>
    </source>
</evidence>
<name>A0A1Y0XXS1_BACLI</name>
<evidence type="ECO:0000313" key="10">
    <source>
        <dbReference type="EMBL" id="TWL27692.1"/>
    </source>
</evidence>
<reference evidence="10 11" key="1">
    <citation type="submission" date="2019-06" db="EMBL/GenBank/DDBJ databases">
        <title>Genome sequence analysis of &gt;100 Bacillus licheniformis strains suggests intrinsic resistance to this species.</title>
        <authorList>
            <person name="Wels M."/>
            <person name="Siezen R.J."/>
            <person name="Johansen E."/>
            <person name="Stuer-Lauridsen B."/>
            <person name="Bjerre K."/>
            <person name="Nielsen B.K.K."/>
        </authorList>
    </citation>
    <scope>NUCLEOTIDE SEQUENCE [LARGE SCALE GENOMIC DNA]</scope>
    <source>
        <strain evidence="10 11">BAC-16736</strain>
    </source>
</reference>
<dbReference type="GeneID" id="92859141"/>
<feature type="transmembrane region" description="Helical" evidence="8">
    <location>
        <begin position="347"/>
        <end position="372"/>
    </location>
</feature>
<keyword evidence="5 8" id="KW-1133">Transmembrane helix</keyword>
<dbReference type="Proteomes" id="UP000435910">
    <property type="component" value="Unassembled WGS sequence"/>
</dbReference>
<dbReference type="RefSeq" id="WP_003177906.1">
    <property type="nucleotide sequence ID" value="NZ_BOQU01000002.1"/>
</dbReference>
<feature type="transmembrane region" description="Helical" evidence="8">
    <location>
        <begin position="96"/>
        <end position="129"/>
    </location>
</feature>
<feature type="transmembrane region" description="Helical" evidence="8">
    <location>
        <begin position="305"/>
        <end position="327"/>
    </location>
</feature>
<dbReference type="PANTHER" id="PTHR30354">
    <property type="entry name" value="GNT FAMILY GLUCONATE TRANSPORTER"/>
    <property type="match status" value="1"/>
</dbReference>
<dbReference type="PIRSF" id="PIRSF002746">
    <property type="entry name" value="Gluconate_transporter"/>
    <property type="match status" value="1"/>
</dbReference>
<dbReference type="DNASU" id="3029748"/>
<evidence type="ECO:0000313" key="12">
    <source>
        <dbReference type="Proteomes" id="UP000595038"/>
    </source>
</evidence>
<feature type="transmembrane region" description="Helical" evidence="8">
    <location>
        <begin position="263"/>
        <end position="285"/>
    </location>
</feature>
<proteinExistence type="inferred from homology"/>
<sequence length="448" mass="46893">MPLLIVAIGIVALLLLIMGLKLNTFVSLIIVSFGVALALGMPFDDIVKTIEQGLGGTLGHIALIFGLGAMLGKLIADSGGAQRIAMTLVNKFGEKNIQWAVVIASFIIGVALFFEVGLVLLIPIVFAISRELKISILYLGIPMTAALSVTHGFLPPHPGPTAIAGELGANIGEVLLYGIIVAIPTVLLAGPLFTKLAKKIVPQSFEKMGSIASLGEQKTFKLEETPAFGISVFTAMLPVIIMSISTIITLIQETMGLADNSFLAAIRLIGNASTSMVISLLFAIYTMGIARKIPIKQVMDSCSTAITQIGMMLLIIGGGGAFKQVLINGGVGDYVAELFKGTAMSPILLAWVIAAILRISLGSATVAALSTTGLVLPMLGQSDVNLALVVLATGAGSVIASHVNDAGFWMFKEYFGLSMKETFATWTLLETIIAVAGLGFTLLLSLFV</sequence>
<keyword evidence="2" id="KW-0813">Transport</keyword>
<dbReference type="Pfam" id="PF02447">
    <property type="entry name" value="GntP_permease"/>
    <property type="match status" value="1"/>
</dbReference>